<dbReference type="PANTHER" id="PTHR43591:SF24">
    <property type="entry name" value="2-METHOXY-6-POLYPRENYL-1,4-BENZOQUINOL METHYLASE, MITOCHONDRIAL"/>
    <property type="match status" value="1"/>
</dbReference>
<protein>
    <recommendedName>
        <fullName evidence="3">S-adenosyl-L-methionine-dependent methyltransferase</fullName>
    </recommendedName>
</protein>
<evidence type="ECO:0008006" key="3">
    <source>
        <dbReference type="Google" id="ProtNLM"/>
    </source>
</evidence>
<organism evidence="1 2">
    <name type="scientific">Cladophialophora chaetospira</name>
    <dbReference type="NCBI Taxonomy" id="386627"/>
    <lineage>
        <taxon>Eukaryota</taxon>
        <taxon>Fungi</taxon>
        <taxon>Dikarya</taxon>
        <taxon>Ascomycota</taxon>
        <taxon>Pezizomycotina</taxon>
        <taxon>Eurotiomycetes</taxon>
        <taxon>Chaetothyriomycetidae</taxon>
        <taxon>Chaetothyriales</taxon>
        <taxon>Herpotrichiellaceae</taxon>
        <taxon>Cladophialophora</taxon>
    </lineage>
</organism>
<dbReference type="Proteomes" id="UP001172673">
    <property type="component" value="Unassembled WGS sequence"/>
</dbReference>
<dbReference type="Pfam" id="PF13489">
    <property type="entry name" value="Methyltransf_23"/>
    <property type="match status" value="1"/>
</dbReference>
<name>A0AA38X7Z7_9EURO</name>
<dbReference type="CDD" id="cd02440">
    <property type="entry name" value="AdoMet_MTases"/>
    <property type="match status" value="1"/>
</dbReference>
<dbReference type="Gene3D" id="3.40.50.150">
    <property type="entry name" value="Vaccinia Virus protein VP39"/>
    <property type="match status" value="1"/>
</dbReference>
<dbReference type="PANTHER" id="PTHR43591">
    <property type="entry name" value="METHYLTRANSFERASE"/>
    <property type="match status" value="1"/>
</dbReference>
<evidence type="ECO:0000313" key="2">
    <source>
        <dbReference type="Proteomes" id="UP001172673"/>
    </source>
</evidence>
<dbReference type="AlphaFoldDB" id="A0AA38X7Z7"/>
<comment type="caution">
    <text evidence="1">The sequence shown here is derived from an EMBL/GenBank/DDBJ whole genome shotgun (WGS) entry which is preliminary data.</text>
</comment>
<dbReference type="SUPFAM" id="SSF53335">
    <property type="entry name" value="S-adenosyl-L-methionine-dependent methyltransferases"/>
    <property type="match status" value="1"/>
</dbReference>
<gene>
    <name evidence="1" type="ORF">H2200_007543</name>
</gene>
<reference evidence="1" key="1">
    <citation type="submission" date="2022-10" db="EMBL/GenBank/DDBJ databases">
        <title>Culturing micro-colonial fungi from biological soil crusts in the Mojave desert and describing Neophaeococcomyces mojavensis, and introducing the new genera and species Taxawa tesnikishii.</title>
        <authorList>
            <person name="Kurbessoian T."/>
            <person name="Stajich J.E."/>
        </authorList>
    </citation>
    <scope>NUCLEOTIDE SEQUENCE</scope>
    <source>
        <strain evidence="1">TK_41</strain>
    </source>
</reference>
<evidence type="ECO:0000313" key="1">
    <source>
        <dbReference type="EMBL" id="KAJ9608555.1"/>
    </source>
</evidence>
<dbReference type="EMBL" id="JAPDRK010000010">
    <property type="protein sequence ID" value="KAJ9608555.1"/>
    <property type="molecule type" value="Genomic_DNA"/>
</dbReference>
<dbReference type="GO" id="GO:0008168">
    <property type="term" value="F:methyltransferase activity"/>
    <property type="evidence" value="ECO:0007669"/>
    <property type="project" value="TreeGrafter"/>
</dbReference>
<proteinExistence type="predicted"/>
<sequence>MDLERTPGHDSAVYLENDRLSTITVDSDVFAYPEEYGRTYHSLQFEEANHPFPNDEEAQDLERERHQIYLDLHDDKLYLAPLREPQDVLDLGTGTAEWAIAFADKNPQATIIAVDISPIQTTWVPPNLLCQVLDIERTWDFNRLFHYIHVRDVNCSIYRPEILVGQAFQHLHPEGWFEIQEPISLDMQNISPSSGYLTEWLVNFNGAVRHTGRDPDLARKYEDIMMKQGFVRVKTVIKHLPLGWWPLDPKLKKLGASGLRNFLNGLEGFSLRLFTQTLGWTRGELEVLLGHVRTELKDMKAQRYMPIYTVIGQKPSEAAVGDSVLEWLHDLRDL</sequence>
<keyword evidence="2" id="KW-1185">Reference proteome</keyword>
<accession>A0AA38X7Z7</accession>
<dbReference type="InterPro" id="IPR029063">
    <property type="entry name" value="SAM-dependent_MTases_sf"/>
</dbReference>